<dbReference type="EMBL" id="AP021861">
    <property type="protein sequence ID" value="BBO35629.1"/>
    <property type="molecule type" value="Genomic_DNA"/>
</dbReference>
<organism evidence="1 2">
    <name type="scientific">Lacipirellula parvula</name>
    <dbReference type="NCBI Taxonomy" id="2650471"/>
    <lineage>
        <taxon>Bacteria</taxon>
        <taxon>Pseudomonadati</taxon>
        <taxon>Planctomycetota</taxon>
        <taxon>Planctomycetia</taxon>
        <taxon>Pirellulales</taxon>
        <taxon>Lacipirellulaceae</taxon>
        <taxon>Lacipirellula</taxon>
    </lineage>
</organism>
<protein>
    <submittedName>
        <fullName evidence="1">Uncharacterized protein</fullName>
    </submittedName>
</protein>
<gene>
    <name evidence="1" type="ORF">PLANPX_5241</name>
</gene>
<dbReference type="Proteomes" id="UP000326837">
    <property type="component" value="Chromosome"/>
</dbReference>
<accession>A0A5K7XQ33</accession>
<sequence>MAAAAPWLPNCTFGVAAMHAGAAVRHQPHRSRQSIRTLHFALGDPS</sequence>
<proteinExistence type="predicted"/>
<reference evidence="2" key="1">
    <citation type="submission" date="2019-10" db="EMBL/GenBank/DDBJ databases">
        <title>Lacipirellula parvula gen. nov., sp. nov., representing a lineage of planctomycetes widespread in freshwater anoxic habitats, and description of the family Lacipirellulaceae.</title>
        <authorList>
            <person name="Dedysh S.N."/>
            <person name="Kulichevskaya I.S."/>
            <person name="Beletsky A.V."/>
            <person name="Rakitin A.L."/>
            <person name="Mardanov A.V."/>
            <person name="Ivanova A.A."/>
            <person name="Saltykova V.X."/>
            <person name="Rijpstra W.I.C."/>
            <person name="Sinninghe Damste J.S."/>
            <person name="Ravin N.V."/>
        </authorList>
    </citation>
    <scope>NUCLEOTIDE SEQUENCE [LARGE SCALE GENOMIC DNA]</scope>
    <source>
        <strain evidence="2">PX69</strain>
    </source>
</reference>
<dbReference type="AlphaFoldDB" id="A0A5K7XQ33"/>
<name>A0A5K7XQ33_9BACT</name>
<evidence type="ECO:0000313" key="2">
    <source>
        <dbReference type="Proteomes" id="UP000326837"/>
    </source>
</evidence>
<dbReference type="KEGG" id="lpav:PLANPX_5241"/>
<keyword evidence="2" id="KW-1185">Reference proteome</keyword>
<evidence type="ECO:0000313" key="1">
    <source>
        <dbReference type="EMBL" id="BBO35629.1"/>
    </source>
</evidence>